<dbReference type="InterPro" id="IPR028595">
    <property type="entry name" value="MetAP_archaeal"/>
</dbReference>
<dbReference type="Proteomes" id="UP000616143">
    <property type="component" value="Unassembled WGS sequence"/>
</dbReference>
<dbReference type="InterPro" id="IPR036390">
    <property type="entry name" value="WH_DNA-bd_sf"/>
</dbReference>
<feature type="binding site" evidence="8">
    <location>
        <position position="189"/>
    </location>
    <ligand>
        <name>a divalent metal cation</name>
        <dbReference type="ChEBI" id="CHEBI:60240"/>
        <label>2</label>
        <note>catalytic</note>
    </ligand>
</feature>
<dbReference type="GO" id="GO:0046872">
    <property type="term" value="F:metal ion binding"/>
    <property type="evidence" value="ECO:0007669"/>
    <property type="project" value="UniProtKB-UniRule"/>
</dbReference>
<accession>A0A348B0I1</accession>
<dbReference type="OrthoDB" id="372008at2157"/>
<dbReference type="EMBL" id="BMQS01000001">
    <property type="protein sequence ID" value="GGT86628.1"/>
    <property type="molecule type" value="Genomic_DNA"/>
</dbReference>
<evidence type="ECO:0000313" key="11">
    <source>
        <dbReference type="EMBL" id="BBD71683.1"/>
    </source>
</evidence>
<protein>
    <recommendedName>
        <fullName evidence="8 9">Methionine aminopeptidase</fullName>
        <shortName evidence="8">MAP</shortName>
        <shortName evidence="8">MetAP</shortName>
        <ecNumber evidence="8 9">3.4.11.18</ecNumber>
    </recommendedName>
    <alternativeName>
        <fullName evidence="8">Peptidase M</fullName>
    </alternativeName>
</protein>
<dbReference type="EC" id="3.4.11.18" evidence="8 9"/>
<dbReference type="InterPro" id="IPR036388">
    <property type="entry name" value="WH-like_DNA-bd_sf"/>
</dbReference>
<dbReference type="InterPro" id="IPR002468">
    <property type="entry name" value="Pept_M24A_MAP2"/>
</dbReference>
<evidence type="ECO:0000256" key="6">
    <source>
        <dbReference type="ARBA" id="ARBA00022723"/>
    </source>
</evidence>
<reference evidence="11" key="3">
    <citation type="journal article" date="2019" name="BMC Res. Notes">
        <title>Complete genome sequence of the Sulfodiicoccus acidiphilus strain HS-1T, the first crenarchaeon that lacks polB3, isolated from an acidic hot spring in Ohwaku-dani, Hakone, Japan.</title>
        <authorList>
            <person name="Sakai H.D."/>
            <person name="Kurosawa N."/>
        </authorList>
    </citation>
    <scope>NUCLEOTIDE SEQUENCE</scope>
    <source>
        <strain evidence="11">HS-1</strain>
    </source>
</reference>
<dbReference type="GO" id="GO:0006508">
    <property type="term" value="P:proteolysis"/>
    <property type="evidence" value="ECO:0007669"/>
    <property type="project" value="UniProtKB-KW"/>
</dbReference>
<evidence type="ECO:0000256" key="7">
    <source>
        <dbReference type="ARBA" id="ARBA00022801"/>
    </source>
</evidence>
<dbReference type="Gene3D" id="1.10.10.10">
    <property type="entry name" value="Winged helix-like DNA-binding domain superfamily/Winged helix DNA-binding domain"/>
    <property type="match status" value="1"/>
</dbReference>
<dbReference type="InterPro" id="IPR000994">
    <property type="entry name" value="Pept_M24"/>
</dbReference>
<proteinExistence type="inferred from homology"/>
<comment type="subunit">
    <text evidence="8">Monomer.</text>
</comment>
<feature type="binding site" evidence="8">
    <location>
        <position position="283"/>
    </location>
    <ligand>
        <name>a divalent metal cation</name>
        <dbReference type="ChEBI" id="CHEBI:60240"/>
        <label>1</label>
    </ligand>
</feature>
<name>A0A348B0I1_9CREN</name>
<feature type="binding site" evidence="8">
    <location>
        <position position="164"/>
    </location>
    <ligand>
        <name>substrate</name>
    </ligand>
</feature>
<dbReference type="GO" id="GO:0070006">
    <property type="term" value="F:metalloaminopeptidase activity"/>
    <property type="evidence" value="ECO:0007669"/>
    <property type="project" value="UniProtKB-UniRule"/>
</dbReference>
<feature type="binding site" evidence="8">
    <location>
        <position position="283"/>
    </location>
    <ligand>
        <name>a divalent metal cation</name>
        <dbReference type="ChEBI" id="CHEBI:60240"/>
        <label>2</label>
        <note>catalytic</note>
    </ligand>
</feature>
<dbReference type="GO" id="GO:0004239">
    <property type="term" value="F:initiator methionyl aminopeptidase activity"/>
    <property type="evidence" value="ECO:0007669"/>
    <property type="project" value="UniProtKB-UniRule"/>
</dbReference>
<dbReference type="EMBL" id="AP018553">
    <property type="protein sequence ID" value="BBD71683.1"/>
    <property type="molecule type" value="Genomic_DNA"/>
</dbReference>
<dbReference type="PROSITE" id="PS01202">
    <property type="entry name" value="MAP_2"/>
    <property type="match status" value="1"/>
</dbReference>
<keyword evidence="6 8" id="KW-0479">Metal-binding</keyword>
<dbReference type="GO" id="GO:0005737">
    <property type="term" value="C:cytoplasm"/>
    <property type="evidence" value="ECO:0007669"/>
    <property type="project" value="TreeGrafter"/>
</dbReference>
<dbReference type="PRINTS" id="PR00599">
    <property type="entry name" value="MAPEPTIDASE"/>
</dbReference>
<dbReference type="SUPFAM" id="SSF55920">
    <property type="entry name" value="Creatinase/aminopeptidase"/>
    <property type="match status" value="1"/>
</dbReference>
<feature type="binding site" evidence="8">
    <location>
        <position position="85"/>
    </location>
    <ligand>
        <name>a divalent metal cation</name>
        <dbReference type="ChEBI" id="CHEBI:60240"/>
        <label>1</label>
    </ligand>
</feature>
<dbReference type="GeneID" id="38665561"/>
<dbReference type="RefSeq" id="WP_126449016.1">
    <property type="nucleotide sequence ID" value="NZ_AP018553.1"/>
</dbReference>
<dbReference type="InterPro" id="IPR036005">
    <property type="entry name" value="Creatinase/aminopeptidase-like"/>
</dbReference>
<dbReference type="KEGG" id="sacd:HS1genome_0072"/>
<dbReference type="InterPro" id="IPR050247">
    <property type="entry name" value="Met_Aminopeptidase_Type2"/>
</dbReference>
<comment type="cofactor">
    <cofactor evidence="3">
        <name>Fe(2+)</name>
        <dbReference type="ChEBI" id="CHEBI:29033"/>
    </cofactor>
</comment>
<comment type="function">
    <text evidence="8 9">Removes the N-terminal methionine from nascent proteins. The N-terminal methionine is often cleaved when the second residue in the primary sequence is small and uncharged (Met-Ala-, Cys, Gly, Pro, Ser, Thr, or Val).</text>
</comment>
<evidence type="ECO:0000256" key="8">
    <source>
        <dbReference type="HAMAP-Rule" id="MF_01975"/>
    </source>
</evidence>
<reference evidence="13" key="2">
    <citation type="submission" date="2018-04" db="EMBL/GenBank/DDBJ databases">
        <title>Complete genome sequence of Sulfodiicoccus acidiphilus strain HS-1.</title>
        <authorList>
            <person name="Sakai H.D."/>
            <person name="Kurosawa N."/>
        </authorList>
    </citation>
    <scope>NUCLEOTIDE SEQUENCE [LARGE SCALE GENOMIC DNA]</scope>
    <source>
        <strain evidence="13">HS-1</strain>
    </source>
</reference>
<dbReference type="AlphaFoldDB" id="A0A348B0I1"/>
<dbReference type="Gene3D" id="3.90.230.10">
    <property type="entry name" value="Creatinase/methionine aminopeptidase superfamily"/>
    <property type="match status" value="1"/>
</dbReference>
<feature type="binding site" evidence="8">
    <location>
        <position position="65"/>
    </location>
    <ligand>
        <name>substrate</name>
    </ligand>
</feature>
<feature type="binding site" evidence="8">
    <location>
        <position position="96"/>
    </location>
    <ligand>
        <name>a divalent metal cation</name>
        <dbReference type="ChEBI" id="CHEBI:60240"/>
        <label>1</label>
    </ligand>
</feature>
<dbReference type="PANTHER" id="PTHR45777">
    <property type="entry name" value="METHIONINE AMINOPEPTIDASE 2"/>
    <property type="match status" value="1"/>
</dbReference>
<reference evidence="12" key="4">
    <citation type="submission" date="2020-09" db="EMBL/GenBank/DDBJ databases">
        <authorList>
            <person name="Sun Q."/>
            <person name="Ohkuma M."/>
        </authorList>
    </citation>
    <scope>NUCLEOTIDE SEQUENCE</scope>
    <source>
        <strain evidence="12">JCM 31740</strain>
    </source>
</reference>
<keyword evidence="5 8" id="KW-0645">Protease</keyword>
<comment type="catalytic activity">
    <reaction evidence="1 8 9">
        <text>Release of N-terminal amino acids, preferentially methionine, from peptides and arylamides.</text>
        <dbReference type="EC" id="3.4.11.18"/>
    </reaction>
</comment>
<comment type="cofactor">
    <cofactor evidence="8">
        <name>Co(2+)</name>
        <dbReference type="ChEBI" id="CHEBI:48828"/>
    </cofactor>
    <cofactor evidence="8">
        <name>Zn(2+)</name>
        <dbReference type="ChEBI" id="CHEBI:29105"/>
    </cofactor>
    <cofactor evidence="8">
        <name>Mn(2+)</name>
        <dbReference type="ChEBI" id="CHEBI:29035"/>
    </cofactor>
    <cofactor evidence="8">
        <name>Fe(2+)</name>
        <dbReference type="ChEBI" id="CHEBI:29033"/>
    </cofactor>
    <text evidence="8">Binds 2 divalent metal cations per subunit. Has a high-affinity and a low affinity metal-binding site. The true nature of the physiological cofactor is under debate. The enzyme is active with cobalt, zinc, manganese or divalent iron ions. Most likely, methionine aminopeptidases function as mononuclear Fe(2+)-metalloproteases under physiological conditions, and the catalytically relevant metal-binding site has been assigned to the histidine-containing high-affinity site.</text>
</comment>
<reference evidence="12" key="1">
    <citation type="journal article" date="2014" name="Int. J. Syst. Evol. Microbiol.">
        <title>Complete genome sequence of Corynebacterium casei LMG S-19264T (=DSM 44701T), isolated from a smear-ripened cheese.</title>
        <authorList>
            <consortium name="US DOE Joint Genome Institute (JGI-PGF)"/>
            <person name="Walter F."/>
            <person name="Albersmeier A."/>
            <person name="Kalinowski J."/>
            <person name="Ruckert C."/>
        </authorList>
    </citation>
    <scope>NUCLEOTIDE SEQUENCE</scope>
    <source>
        <strain evidence="12">JCM 31740</strain>
    </source>
</reference>
<comment type="similarity">
    <text evidence="8">Belongs to the peptidase M24A family. Methionine aminopeptidase archaeal type 2 subfamily.</text>
</comment>
<keyword evidence="4 8" id="KW-0031">Aminopeptidase</keyword>
<organism evidence="11 13">
    <name type="scientific">Sulfodiicoccus acidiphilus</name>
    <dbReference type="NCBI Taxonomy" id="1670455"/>
    <lineage>
        <taxon>Archaea</taxon>
        <taxon>Thermoproteota</taxon>
        <taxon>Thermoprotei</taxon>
        <taxon>Sulfolobales</taxon>
        <taxon>Sulfolobaceae</taxon>
        <taxon>Sulfodiicoccus</taxon>
    </lineage>
</organism>
<evidence type="ECO:0000256" key="4">
    <source>
        <dbReference type="ARBA" id="ARBA00022438"/>
    </source>
</evidence>
<evidence type="ECO:0000256" key="9">
    <source>
        <dbReference type="RuleBase" id="RU003653"/>
    </source>
</evidence>
<dbReference type="PANTHER" id="PTHR45777:SF2">
    <property type="entry name" value="METHIONINE AMINOPEPTIDASE 2"/>
    <property type="match status" value="1"/>
</dbReference>
<evidence type="ECO:0000313" key="13">
    <source>
        <dbReference type="Proteomes" id="UP000276741"/>
    </source>
</evidence>
<evidence type="ECO:0000256" key="2">
    <source>
        <dbReference type="ARBA" id="ARBA00001936"/>
    </source>
</evidence>
<feature type="domain" description="Peptidase M24" evidence="10">
    <location>
        <begin position="8"/>
        <end position="205"/>
    </location>
</feature>
<keyword evidence="7 8" id="KW-0378">Hydrolase</keyword>
<evidence type="ECO:0000313" key="12">
    <source>
        <dbReference type="EMBL" id="GGT86628.1"/>
    </source>
</evidence>
<evidence type="ECO:0000256" key="3">
    <source>
        <dbReference type="ARBA" id="ARBA00001954"/>
    </source>
</evidence>
<dbReference type="Pfam" id="PF00557">
    <property type="entry name" value="Peptidase_M24"/>
    <property type="match status" value="1"/>
</dbReference>
<feature type="binding site" evidence="8">
    <location>
        <position position="96"/>
    </location>
    <ligand>
        <name>a divalent metal cation</name>
        <dbReference type="ChEBI" id="CHEBI:60240"/>
        <label>2</label>
        <note>catalytic</note>
    </ligand>
</feature>
<dbReference type="HAMAP" id="MF_01975">
    <property type="entry name" value="MetAP_2_arc"/>
    <property type="match status" value="1"/>
</dbReference>
<feature type="binding site" evidence="8">
    <location>
        <position position="156"/>
    </location>
    <ligand>
        <name>a divalent metal cation</name>
        <dbReference type="ChEBI" id="CHEBI:60240"/>
        <label>2</label>
        <note>catalytic</note>
    </ligand>
</feature>
<comment type="cofactor">
    <cofactor evidence="2">
        <name>Mn(2+)</name>
        <dbReference type="ChEBI" id="CHEBI:29035"/>
    </cofactor>
</comment>
<evidence type="ECO:0000259" key="10">
    <source>
        <dbReference type="Pfam" id="PF00557"/>
    </source>
</evidence>
<dbReference type="NCBIfam" id="TIGR00501">
    <property type="entry name" value="met_pdase_II"/>
    <property type="match status" value="1"/>
</dbReference>
<gene>
    <name evidence="8" type="primary">map</name>
    <name evidence="12" type="ORF">GCM10007116_00740</name>
    <name evidence="11" type="ORF">HS1genome_0072</name>
</gene>
<evidence type="ECO:0000256" key="1">
    <source>
        <dbReference type="ARBA" id="ARBA00000294"/>
    </source>
</evidence>
<dbReference type="Proteomes" id="UP000276741">
    <property type="component" value="Chromosome"/>
</dbReference>
<dbReference type="InterPro" id="IPR018349">
    <property type="entry name" value="Pept_M24A_MAP2_BS"/>
</dbReference>
<dbReference type="SUPFAM" id="SSF46785">
    <property type="entry name" value="Winged helix' DNA-binding domain"/>
    <property type="match status" value="1"/>
</dbReference>
<sequence>MTDEEVELLLKAGKIAAKAREAGAKAVRAGAKVLDVCDAAEKEIFQAGAMPSFPCNVSVNYEAAHYTPLIGDQKTIPEGAVVKVDVGAHIDGYVTDTAVTVSLDDRFSKLLEATRDSLKAAISTFRAGRDLGEVGRVIERTLKVAGFKPIRNLGGHLIRRYELHAGAFVPNVFERGLGPIRPGETYAIEPFGTDGEGSVREGKEVTIFSFRGVRNKVLTEEERFLIEVIEQRFRTLPFTERWLVDVMEVEKLRATIKSLWKKGVLNGYPVLLETRMGTVAQFEHTVLVQQNGVIVVTELSP</sequence>
<evidence type="ECO:0000256" key="5">
    <source>
        <dbReference type="ARBA" id="ARBA00022670"/>
    </source>
</evidence>
<keyword evidence="13" id="KW-1185">Reference proteome</keyword>
<dbReference type="InterPro" id="IPR001714">
    <property type="entry name" value="Pept_M24_MAP"/>
</dbReference>